<sequence length="57" mass="6205">MKKYLLLYLLAGTTFLASMQTYAMACSAVFTPDSPEWNACMSVCKVIPIPGVPTLCL</sequence>
<proteinExistence type="predicted"/>
<dbReference type="Proteomes" id="UP001222434">
    <property type="component" value="Unassembled WGS sequence"/>
</dbReference>
<comment type="caution">
    <text evidence="2">The sequence shown here is derived from an EMBL/GenBank/DDBJ whole genome shotgun (WGS) entry which is preliminary data.</text>
</comment>
<reference evidence="2" key="1">
    <citation type="submission" date="2021-08" db="EMBL/GenBank/DDBJ databases">
        <authorList>
            <person name="Papudeshi B."/>
            <person name="Bashey-Visser F."/>
        </authorList>
    </citation>
    <scope>NUCLEOTIDE SEQUENCE</scope>
    <source>
        <strain evidence="2">MC_266_E_2016</strain>
    </source>
</reference>
<accession>A0AAJ1N237</accession>
<dbReference type="EMBL" id="JAILSO010000059">
    <property type="protein sequence ID" value="MDE1479442.1"/>
    <property type="molecule type" value="Genomic_DNA"/>
</dbReference>
<evidence type="ECO:0000256" key="1">
    <source>
        <dbReference type="SAM" id="SignalP"/>
    </source>
</evidence>
<keyword evidence="1" id="KW-0732">Signal</keyword>
<feature type="signal peptide" evidence="1">
    <location>
        <begin position="1"/>
        <end position="25"/>
    </location>
</feature>
<feature type="chain" id="PRO_5042494927" evidence="1">
    <location>
        <begin position="26"/>
        <end position="57"/>
    </location>
</feature>
<name>A0AAJ1N237_XENBV</name>
<reference evidence="2" key="2">
    <citation type="journal article" date="2022" name="J. Evol. Biol.">
        <title>Pre- and post-association barriers to host switching in sympatric mutualists.</title>
        <authorList>
            <person name="Dinges Z.M."/>
            <person name="Phillips R.K."/>
            <person name="Lively C.M."/>
            <person name="Bashey F."/>
        </authorList>
    </citation>
    <scope>NUCLEOTIDE SEQUENCE</scope>
    <source>
        <strain evidence="2">MC_266_E_2016</strain>
    </source>
</reference>
<protein>
    <submittedName>
        <fullName evidence="2">Uncharacterized protein</fullName>
    </submittedName>
</protein>
<evidence type="ECO:0000313" key="2">
    <source>
        <dbReference type="EMBL" id="MDE1479442.1"/>
    </source>
</evidence>
<gene>
    <name evidence="2" type="ORF">KKJ01_14670</name>
</gene>
<dbReference type="RefSeq" id="WP_273581114.1">
    <property type="nucleotide sequence ID" value="NZ_JAILSM010000108.1"/>
</dbReference>
<evidence type="ECO:0000313" key="3">
    <source>
        <dbReference type="Proteomes" id="UP001222434"/>
    </source>
</evidence>
<dbReference type="AlphaFoldDB" id="A0AAJ1N237"/>
<organism evidence="2 3">
    <name type="scientific">Xenorhabdus bovienii</name>
    <name type="common">Xenorhabdus nematophila subsp. bovienii</name>
    <dbReference type="NCBI Taxonomy" id="40576"/>
    <lineage>
        <taxon>Bacteria</taxon>
        <taxon>Pseudomonadati</taxon>
        <taxon>Pseudomonadota</taxon>
        <taxon>Gammaproteobacteria</taxon>
        <taxon>Enterobacterales</taxon>
        <taxon>Morganellaceae</taxon>
        <taxon>Xenorhabdus</taxon>
    </lineage>
</organism>